<feature type="transmembrane region" description="Helical" evidence="1">
    <location>
        <begin position="40"/>
        <end position="66"/>
    </location>
</feature>
<dbReference type="EMBL" id="CP130318">
    <property type="protein sequence ID" value="WNQ10884.1"/>
    <property type="molecule type" value="Genomic_DNA"/>
</dbReference>
<dbReference type="Gene3D" id="2.60.40.3830">
    <property type="match status" value="2"/>
</dbReference>
<gene>
    <name evidence="2" type="ORF">MJA45_25240</name>
</gene>
<name>A0AA96LBJ4_9BACL</name>
<keyword evidence="1" id="KW-0472">Membrane</keyword>
<evidence type="ECO:0000313" key="2">
    <source>
        <dbReference type="EMBL" id="WNQ10884.1"/>
    </source>
</evidence>
<reference evidence="2 3" key="1">
    <citation type="submission" date="2022-02" db="EMBL/GenBank/DDBJ databases">
        <title>Paenibacillus sp. MBLB1776 Whole Genome Shotgun Sequencing.</title>
        <authorList>
            <person name="Hwang C.Y."/>
            <person name="Cho E.-S."/>
            <person name="Seo M.-J."/>
        </authorList>
    </citation>
    <scope>NUCLEOTIDE SEQUENCE [LARGE SCALE GENOMIC DNA]</scope>
    <source>
        <strain evidence="2 3">MBLB1776</strain>
    </source>
</reference>
<keyword evidence="1" id="KW-1133">Transmembrane helix</keyword>
<proteinExistence type="predicted"/>
<dbReference type="AlphaFoldDB" id="A0AA96LBJ4"/>
<evidence type="ECO:0000313" key="3">
    <source>
        <dbReference type="Proteomes" id="UP001305702"/>
    </source>
</evidence>
<protein>
    <recommendedName>
        <fullName evidence="4">DUF4871 domain-containing protein</fullName>
    </recommendedName>
</protein>
<dbReference type="Proteomes" id="UP001305702">
    <property type="component" value="Chromosome"/>
</dbReference>
<keyword evidence="1" id="KW-0812">Transmembrane</keyword>
<evidence type="ECO:0000256" key="1">
    <source>
        <dbReference type="SAM" id="Phobius"/>
    </source>
</evidence>
<sequence>MERWTEWNQALEKSPFQEPRFGESLKRQVRLKAGTKRRTSLPFAGAVAVLVICLLAAGVFLALPLFKSLNQEELALEDPEWKVRSEYSVQGETLFTVFPDPGLSTGKNYGYRIRFTAPFEAFRDKTIAIQAYHLKSGTRLNVLPARTITEPTAGHSSLEGFTAEWDLPLSGKWKLEIEVEGAKYGDAVVTVADSPWTLSPTFDLPYTGNDGMAHHYVLAGEEGRLGLLVGPYASQEGIQDRQPFAVGRSNKALWYFWGTDEELKGECRVVAVRMGDSLLTPQFSVGRLGGGVLGADRTITSYLTFPKPGKWRVMVYVGDRLFGSLVVEATS</sequence>
<keyword evidence="3" id="KW-1185">Reference proteome</keyword>
<evidence type="ECO:0008006" key="4">
    <source>
        <dbReference type="Google" id="ProtNLM"/>
    </source>
</evidence>
<dbReference type="KEGG" id="paun:MJA45_25240"/>
<dbReference type="RefSeq" id="WP_315604659.1">
    <property type="nucleotide sequence ID" value="NZ_CP130318.1"/>
</dbReference>
<accession>A0AA96LBJ4</accession>
<organism evidence="2 3">
    <name type="scientific">Paenibacillus aurantius</name>
    <dbReference type="NCBI Taxonomy" id="2918900"/>
    <lineage>
        <taxon>Bacteria</taxon>
        <taxon>Bacillati</taxon>
        <taxon>Bacillota</taxon>
        <taxon>Bacilli</taxon>
        <taxon>Bacillales</taxon>
        <taxon>Paenibacillaceae</taxon>
        <taxon>Paenibacillus</taxon>
    </lineage>
</organism>